<dbReference type="OrthoDB" id="9796085at2"/>
<evidence type="ECO:0000313" key="1">
    <source>
        <dbReference type="EMBL" id="SHE27178.1"/>
    </source>
</evidence>
<organism evidence="1 2">
    <name type="scientific">Atopostipes suicloacalis DSM 15692</name>
    <dbReference type="NCBI Taxonomy" id="1121025"/>
    <lineage>
        <taxon>Bacteria</taxon>
        <taxon>Bacillati</taxon>
        <taxon>Bacillota</taxon>
        <taxon>Bacilli</taxon>
        <taxon>Lactobacillales</taxon>
        <taxon>Carnobacteriaceae</taxon>
        <taxon>Atopostipes</taxon>
    </lineage>
</organism>
<dbReference type="Pfam" id="PF04199">
    <property type="entry name" value="Cyclase"/>
    <property type="match status" value="1"/>
</dbReference>
<dbReference type="Proteomes" id="UP000184128">
    <property type="component" value="Unassembled WGS sequence"/>
</dbReference>
<sequence length="173" mass="19496">MKIIDLSITLETGMKVFPGDPEVKIEVAHTYEKNGWELRNLNLGSHTGTHVDAFSHMHQGMDSLDEISVESFFGEAQVVECSKEWPKNIELFFTEEVDLNYLPQFLEANPKFVGGEITEELERALLKRGIITYTNLVNLDKIPKHSSFTFYGLPLKIKKGDGSPVRAIAIVQS</sequence>
<proteinExistence type="predicted"/>
<dbReference type="Gene3D" id="3.50.30.50">
    <property type="entry name" value="Putative cyclase"/>
    <property type="match status" value="2"/>
</dbReference>
<dbReference type="STRING" id="1121025.SAMN02745249_00013"/>
<dbReference type="PANTHER" id="PTHR31118:SF12">
    <property type="entry name" value="CYCLASE-LIKE PROTEIN 2"/>
    <property type="match status" value="1"/>
</dbReference>
<dbReference type="InterPro" id="IPR037175">
    <property type="entry name" value="KFase_sf"/>
</dbReference>
<dbReference type="InterPro" id="IPR007325">
    <property type="entry name" value="KFase/CYL"/>
</dbReference>
<evidence type="ECO:0000313" key="2">
    <source>
        <dbReference type="Proteomes" id="UP000184128"/>
    </source>
</evidence>
<dbReference type="AlphaFoldDB" id="A0A1M4S4P7"/>
<accession>A0A1M4S4P7</accession>
<gene>
    <name evidence="1" type="ORF">SAMN02745249_00013</name>
</gene>
<dbReference type="SUPFAM" id="SSF102198">
    <property type="entry name" value="Putative cyclase"/>
    <property type="match status" value="1"/>
</dbReference>
<keyword evidence="2" id="KW-1185">Reference proteome</keyword>
<dbReference type="RefSeq" id="WP_073294310.1">
    <property type="nucleotide sequence ID" value="NZ_FQUF01000002.1"/>
</dbReference>
<dbReference type="GO" id="GO:0004061">
    <property type="term" value="F:arylformamidase activity"/>
    <property type="evidence" value="ECO:0007669"/>
    <property type="project" value="InterPro"/>
</dbReference>
<name>A0A1M4S4P7_9LACT</name>
<dbReference type="PANTHER" id="PTHR31118">
    <property type="entry name" value="CYCLASE-LIKE PROTEIN 2"/>
    <property type="match status" value="1"/>
</dbReference>
<protein>
    <submittedName>
        <fullName evidence="1">Kynurenine formamidase</fullName>
    </submittedName>
</protein>
<reference evidence="1 2" key="1">
    <citation type="submission" date="2016-11" db="EMBL/GenBank/DDBJ databases">
        <authorList>
            <person name="Jaros S."/>
            <person name="Januszkiewicz K."/>
            <person name="Wedrychowicz H."/>
        </authorList>
    </citation>
    <scope>NUCLEOTIDE SEQUENCE [LARGE SCALE GENOMIC DNA]</scope>
    <source>
        <strain evidence="1 2">DSM 15692</strain>
    </source>
</reference>
<dbReference type="EMBL" id="FQUF01000002">
    <property type="protein sequence ID" value="SHE27178.1"/>
    <property type="molecule type" value="Genomic_DNA"/>
</dbReference>
<dbReference type="GO" id="GO:0019441">
    <property type="term" value="P:L-tryptophan catabolic process to kynurenine"/>
    <property type="evidence" value="ECO:0007669"/>
    <property type="project" value="InterPro"/>
</dbReference>